<sequence length="171" mass="19055">MGSSGAQNVVMMFRAREEKTLRDSRLSEIVDSATPKDVKAMITVVLEQLLNRSVFVIQHDSHLEFVAGDTRLEVGVNGNYFNEKFWNDEYPAAELRLALMFSSDSVKCTPEWNAMVNFKAKHIRDSIRVSLATGVVTCASCADFWGGASLLKLKFLITNLVNSLHHITSSV</sequence>
<gene>
    <name evidence="1" type="ORF">D0436_21995</name>
</gene>
<evidence type="ECO:0000313" key="1">
    <source>
        <dbReference type="EMBL" id="QDZ92908.1"/>
    </source>
</evidence>
<protein>
    <submittedName>
        <fullName evidence="1">Uncharacterized protein</fullName>
    </submittedName>
</protein>
<dbReference type="RefSeq" id="WP_088212905.1">
    <property type="nucleotide sequence ID" value="NZ_CP076856.1"/>
</dbReference>
<reference evidence="1" key="1">
    <citation type="journal article" date="2019" name="Ecotoxicol. Environ. Saf.">
        <title>Microbial characterization of heavy metal resistant bacterial strains isolated from an electroplating wastewater treatment plant.</title>
        <authorList>
            <person name="Cai X."/>
            <person name="Zheng X."/>
            <person name="Zhang D."/>
            <person name="Iqbal W."/>
            <person name="Liu C."/>
            <person name="Yang B."/>
            <person name="Zhao X."/>
            <person name="Lu X."/>
            <person name="Mao Y."/>
        </authorList>
    </citation>
    <scope>NUCLEOTIDE SEQUENCE [LARGE SCALE GENOMIC DNA]</scope>
    <source>
        <strain evidence="1">Ni1-3</strain>
    </source>
</reference>
<organism evidence="1">
    <name type="scientific">Shewanella decolorationis</name>
    <dbReference type="NCBI Taxonomy" id="256839"/>
    <lineage>
        <taxon>Bacteria</taxon>
        <taxon>Pseudomonadati</taxon>
        <taxon>Pseudomonadota</taxon>
        <taxon>Gammaproteobacteria</taxon>
        <taxon>Alteromonadales</taxon>
        <taxon>Shewanellaceae</taxon>
        <taxon>Shewanella</taxon>
    </lineage>
</organism>
<dbReference type="EMBL" id="CP031775">
    <property type="protein sequence ID" value="QDZ92908.1"/>
    <property type="molecule type" value="Genomic_DNA"/>
</dbReference>
<name>A0A5B8R473_9GAMM</name>
<accession>A0A5B8R473</accession>
<dbReference type="AlphaFoldDB" id="A0A5B8R473"/>
<proteinExistence type="predicted"/>